<dbReference type="Pfam" id="PF00307">
    <property type="entry name" value="CH"/>
    <property type="match status" value="1"/>
</dbReference>
<dbReference type="InterPro" id="IPR036872">
    <property type="entry name" value="CH_dom_sf"/>
</dbReference>
<dbReference type="PROSITE" id="PS50021">
    <property type="entry name" value="CH"/>
    <property type="match status" value="1"/>
</dbReference>
<dbReference type="CDD" id="cd21268">
    <property type="entry name" value="CH_GAS2L1_2"/>
    <property type="match status" value="1"/>
</dbReference>
<feature type="region of interest" description="Disordered" evidence="5">
    <location>
        <begin position="745"/>
        <end position="768"/>
    </location>
</feature>
<dbReference type="FunFam" id="3.30.920.20:FF:000004">
    <property type="entry name" value="GAS2-like protein 1 isoform X1"/>
    <property type="match status" value="1"/>
</dbReference>
<evidence type="ECO:0000256" key="1">
    <source>
        <dbReference type="ARBA" id="ARBA00004245"/>
    </source>
</evidence>
<proteinExistence type="inferred from homology"/>
<feature type="region of interest" description="Disordered" evidence="5">
    <location>
        <begin position="847"/>
        <end position="1024"/>
    </location>
</feature>
<dbReference type="GO" id="GO:0008017">
    <property type="term" value="F:microtubule binding"/>
    <property type="evidence" value="ECO:0007669"/>
    <property type="project" value="InterPro"/>
</dbReference>
<dbReference type="GO" id="GO:0005884">
    <property type="term" value="C:actin filament"/>
    <property type="evidence" value="ECO:0007669"/>
    <property type="project" value="TreeGrafter"/>
</dbReference>
<feature type="compositionally biased region" description="Basic and acidic residues" evidence="5">
    <location>
        <begin position="345"/>
        <end position="363"/>
    </location>
</feature>
<dbReference type="GO" id="GO:0005737">
    <property type="term" value="C:cytoplasm"/>
    <property type="evidence" value="ECO:0007669"/>
    <property type="project" value="TreeGrafter"/>
</dbReference>
<feature type="compositionally biased region" description="Low complexity" evidence="5">
    <location>
        <begin position="662"/>
        <end position="673"/>
    </location>
</feature>
<dbReference type="Pfam" id="PF02187">
    <property type="entry name" value="GAS2"/>
    <property type="match status" value="1"/>
</dbReference>
<dbReference type="GO" id="GO:0008093">
    <property type="term" value="F:cytoskeletal anchor activity"/>
    <property type="evidence" value="ECO:0007669"/>
    <property type="project" value="TreeGrafter"/>
</dbReference>
<feature type="compositionally biased region" description="Polar residues" evidence="5">
    <location>
        <begin position="990"/>
        <end position="1002"/>
    </location>
</feature>
<feature type="region of interest" description="Disordered" evidence="5">
    <location>
        <begin position="544"/>
        <end position="681"/>
    </location>
</feature>
<evidence type="ECO:0000256" key="3">
    <source>
        <dbReference type="ARBA" id="ARBA00023212"/>
    </source>
</evidence>
<feature type="compositionally biased region" description="Polar residues" evidence="5">
    <location>
        <begin position="872"/>
        <end position="888"/>
    </location>
</feature>
<reference evidence="9" key="1">
    <citation type="journal article" date="2013" name="Nat. Genet.">
        <title>The draft genomes of soft-shell turtle and green sea turtle yield insights into the development and evolution of the turtle-specific body plan.</title>
        <authorList>
            <person name="Wang Z."/>
            <person name="Pascual-Anaya J."/>
            <person name="Zadissa A."/>
            <person name="Li W."/>
            <person name="Niimura Y."/>
            <person name="Huang Z."/>
            <person name="Li C."/>
            <person name="White S."/>
            <person name="Xiong Z."/>
            <person name="Fang D."/>
            <person name="Wang B."/>
            <person name="Ming Y."/>
            <person name="Chen Y."/>
            <person name="Zheng Y."/>
            <person name="Kuraku S."/>
            <person name="Pignatelli M."/>
            <person name="Herrero J."/>
            <person name="Beal K."/>
            <person name="Nozawa M."/>
            <person name="Li Q."/>
            <person name="Wang J."/>
            <person name="Zhang H."/>
            <person name="Yu L."/>
            <person name="Shigenobu S."/>
            <person name="Wang J."/>
            <person name="Liu J."/>
            <person name="Flicek P."/>
            <person name="Searle S."/>
            <person name="Wang J."/>
            <person name="Kuratani S."/>
            <person name="Yin Y."/>
            <person name="Aken B."/>
            <person name="Zhang G."/>
            <person name="Irie N."/>
        </authorList>
    </citation>
    <scope>NUCLEOTIDE SEQUENCE [LARGE SCALE GENOMIC DNA]</scope>
</reference>
<feature type="compositionally biased region" description="Low complexity" evidence="5">
    <location>
        <begin position="747"/>
        <end position="762"/>
    </location>
</feature>
<feature type="domain" description="Calponin-homology (CH)" evidence="6">
    <location>
        <begin position="23"/>
        <end position="150"/>
    </location>
</feature>
<organism evidence="8 9">
    <name type="scientific">Chelonia mydas</name>
    <name type="common">Green sea-turtle</name>
    <name type="synonym">Chelonia agassizi</name>
    <dbReference type="NCBI Taxonomy" id="8469"/>
    <lineage>
        <taxon>Eukaryota</taxon>
        <taxon>Metazoa</taxon>
        <taxon>Chordata</taxon>
        <taxon>Craniata</taxon>
        <taxon>Vertebrata</taxon>
        <taxon>Euteleostomi</taxon>
        <taxon>Archelosauria</taxon>
        <taxon>Testudinata</taxon>
        <taxon>Testudines</taxon>
        <taxon>Cryptodira</taxon>
        <taxon>Durocryptodira</taxon>
        <taxon>Americhelydia</taxon>
        <taxon>Chelonioidea</taxon>
        <taxon>Cheloniidae</taxon>
        <taxon>Chelonia</taxon>
    </lineage>
</organism>
<dbReference type="GO" id="GO:1904825">
    <property type="term" value="P:protein localization to microtubule plus-end"/>
    <property type="evidence" value="ECO:0007669"/>
    <property type="project" value="TreeGrafter"/>
</dbReference>
<dbReference type="Proteomes" id="UP000031443">
    <property type="component" value="Unassembled WGS sequence"/>
</dbReference>
<dbReference type="GO" id="GO:0001725">
    <property type="term" value="C:stress fiber"/>
    <property type="evidence" value="ECO:0007669"/>
    <property type="project" value="TreeGrafter"/>
</dbReference>
<evidence type="ECO:0000313" key="9">
    <source>
        <dbReference type="Proteomes" id="UP000031443"/>
    </source>
</evidence>
<sequence>MAGIQGATVQSIRPYKSSEQYLYAMKEDLAEWLKELYDLDVNVGSLLEVLETGSMLCYHANNITHVAREFSHDYPGLAHKLQLPRYGVTCNDSAQPGTFQARDNVSNFIQWCRKEMDIKEVLMFETEDLVLRKNEKNFVLCLLEVSRRASRFGMSAPTLIQMEEEIEEEIREEMDLPPEDTPLPKPQRKPCDFKNLDQMVQHLVSRCTCPVQFSMIKVSEGKYRVGDSNTLIFVRILRNHVMVRVGGGWDTLEHYLDKHDPCRCTSLSHKQAVKLTSPQRLQAIQVQHEIKVCPTPRTDNPKKPQPTLIVSRSQSPLPPVEWRTYTPQNLSTSRKLRSSPSPDSTSKKDSRLRPLREQSEPRRVPSARATERSATPSRRQQFAEERSATQQTSSTQSRRDKLCVSTSSLTSQLTGSEEDGSGASEALPEPQRGRQTSRIPGKNQKDPARLVQARCTESRPQMTVPKDRTAQPSRGTQYGVKPFPQAHKPQESGVKSFPGMVRSCSPMKPLHLSSQQDSRGAAQSLNAAHGWGDAGVVLPSSPVKHMGQTPKQESSTKIPVKAGPTFSRPPTPVQSHQGESRLRNGWKAPASEMAKAPALSKIKVTSRAEEGSQGHRQCSGAVKPETLLTNLPTSPEDRLGLSDPAGKDKDPKAKLGQEVEPGNTNNSSSRSGGDPTGCSEERECVYTPLPINLAQEQALYRSLEDEILSNIKVLEADSDESHHPEGNQLGDFALDCSLASVTTASDVSGLRSSTPSLSSVTSARQTLPCGEGVPRSGVYVPRGEAKWHPAGFLYGDVIDELSQGHKPLHPVDVENWIAKIPPKGAVRVSSQPSSPLVNGNQVEKKLLEPEGALFQENVSSETKGNRSRRQPPHTSHAGSAAVSRNSKVPQAAFDGPKASINSPASVGGLEKSKLPQGKPKRSLKKPERVPSIYKLKLRPKIRPRRDNRPEKRPSKIPTPVTYRQAQKVASAKAQEKAHSLKHQIRPAQDSLDSTRQNSTGNAGSEEEAWLSEHSGSPQSGKKTVLADTKVWLTEEDEESWV</sequence>
<dbReference type="SUPFAM" id="SSF47576">
    <property type="entry name" value="Calponin-homology domain, CH-domain"/>
    <property type="match status" value="1"/>
</dbReference>
<dbReference type="InterPro" id="IPR036534">
    <property type="entry name" value="GAR_dom_sf"/>
</dbReference>
<evidence type="ECO:0000313" key="8">
    <source>
        <dbReference type="EMBL" id="EMP28889.1"/>
    </source>
</evidence>
<name>M7AVZ8_CHEMY</name>
<feature type="domain" description="GAR" evidence="7">
    <location>
        <begin position="191"/>
        <end position="263"/>
    </location>
</feature>
<dbReference type="GO" id="GO:0035371">
    <property type="term" value="C:microtubule plus-end"/>
    <property type="evidence" value="ECO:0007669"/>
    <property type="project" value="TreeGrafter"/>
</dbReference>
<dbReference type="PROSITE" id="PS51460">
    <property type="entry name" value="GAR"/>
    <property type="match status" value="1"/>
</dbReference>
<comment type="subcellular location">
    <subcellularLocation>
        <location evidence="1">Cytoplasm</location>
        <location evidence="1">Cytoskeleton</location>
    </subcellularLocation>
</comment>
<dbReference type="PANTHER" id="PTHR46756:SF14">
    <property type="entry name" value="GAS2-LIKE PROTEIN 2"/>
    <property type="match status" value="1"/>
</dbReference>
<evidence type="ECO:0000256" key="4">
    <source>
        <dbReference type="ARBA" id="ARBA00038441"/>
    </source>
</evidence>
<gene>
    <name evidence="8" type="ORF">UY3_14017</name>
</gene>
<dbReference type="SMART" id="SM00033">
    <property type="entry name" value="CH"/>
    <property type="match status" value="1"/>
</dbReference>
<dbReference type="GO" id="GO:0001578">
    <property type="term" value="P:microtubule bundle formation"/>
    <property type="evidence" value="ECO:0007669"/>
    <property type="project" value="TreeGrafter"/>
</dbReference>
<feature type="compositionally biased region" description="Low complexity" evidence="5">
    <location>
        <begin position="403"/>
        <end position="415"/>
    </location>
</feature>
<dbReference type="STRING" id="8469.M7AVZ8"/>
<dbReference type="InterPro" id="IPR001715">
    <property type="entry name" value="CH_dom"/>
</dbReference>
<keyword evidence="3" id="KW-0206">Cytoskeleton</keyword>
<evidence type="ECO:0000256" key="2">
    <source>
        <dbReference type="ARBA" id="ARBA00022490"/>
    </source>
</evidence>
<evidence type="ECO:0000259" key="6">
    <source>
        <dbReference type="PROSITE" id="PS50021"/>
    </source>
</evidence>
<feature type="compositionally biased region" description="Basic and acidic residues" evidence="5">
    <location>
        <begin position="944"/>
        <end position="953"/>
    </location>
</feature>
<keyword evidence="9" id="KW-1185">Reference proteome</keyword>
<dbReference type="PANTHER" id="PTHR46756">
    <property type="entry name" value="TRANSGELIN"/>
    <property type="match status" value="1"/>
</dbReference>
<dbReference type="eggNOG" id="KOG0516">
    <property type="taxonomic scope" value="Eukaryota"/>
</dbReference>
<feature type="compositionally biased region" description="Basic and acidic residues" evidence="5">
    <location>
        <begin position="635"/>
        <end position="657"/>
    </location>
</feature>
<feature type="region of interest" description="Disordered" evidence="5">
    <location>
        <begin position="291"/>
        <end position="476"/>
    </location>
</feature>
<keyword evidence="2" id="KW-0963">Cytoplasm</keyword>
<dbReference type="SUPFAM" id="SSF143575">
    <property type="entry name" value="GAS2 domain-like"/>
    <property type="match status" value="1"/>
</dbReference>
<dbReference type="Gene3D" id="3.30.920.20">
    <property type="entry name" value="Gas2-like domain"/>
    <property type="match status" value="1"/>
</dbReference>
<protein>
    <submittedName>
        <fullName evidence="8">GAS2-like protein 2</fullName>
    </submittedName>
</protein>
<comment type="similarity">
    <text evidence="4">Belongs to the GAS2 family.</text>
</comment>
<dbReference type="Gene3D" id="1.10.418.10">
    <property type="entry name" value="Calponin-like domain"/>
    <property type="match status" value="1"/>
</dbReference>
<dbReference type="GO" id="GO:0051764">
    <property type="term" value="P:actin crosslink formation"/>
    <property type="evidence" value="ECO:0007669"/>
    <property type="project" value="TreeGrafter"/>
</dbReference>
<dbReference type="InterPro" id="IPR003108">
    <property type="entry name" value="GAR_dom"/>
</dbReference>
<dbReference type="GO" id="GO:0051015">
    <property type="term" value="F:actin filament binding"/>
    <property type="evidence" value="ECO:0007669"/>
    <property type="project" value="TreeGrafter"/>
</dbReference>
<dbReference type="FunFam" id="1.10.418.10:FF:000047">
    <property type="entry name" value="Growth arrest specific 2 like 1"/>
    <property type="match status" value="1"/>
</dbReference>
<dbReference type="SMART" id="SM00243">
    <property type="entry name" value="GAS2"/>
    <property type="match status" value="1"/>
</dbReference>
<evidence type="ECO:0000256" key="5">
    <source>
        <dbReference type="SAM" id="MobiDB-lite"/>
    </source>
</evidence>
<evidence type="ECO:0000259" key="7">
    <source>
        <dbReference type="PROSITE" id="PS51460"/>
    </source>
</evidence>
<dbReference type="GO" id="GO:0031110">
    <property type="term" value="P:regulation of microtubule polymerization or depolymerization"/>
    <property type="evidence" value="ECO:0007669"/>
    <property type="project" value="TreeGrafter"/>
</dbReference>
<dbReference type="AlphaFoldDB" id="M7AVZ8"/>
<dbReference type="EMBL" id="KB559791">
    <property type="protein sequence ID" value="EMP28889.1"/>
    <property type="molecule type" value="Genomic_DNA"/>
</dbReference>
<accession>M7AVZ8</accession>